<protein>
    <submittedName>
        <fullName evidence="1">DUF4238 domain-containing protein</fullName>
    </submittedName>
</protein>
<accession>A0A4R9M1U8</accession>
<name>A0A4R9M1U8_9LEPT</name>
<dbReference type="EMBL" id="RQHW01000028">
    <property type="protein sequence ID" value="TGN19677.1"/>
    <property type="molecule type" value="Genomic_DNA"/>
</dbReference>
<organism evidence="1 2">
    <name type="scientific">Leptospira idonii</name>
    <dbReference type="NCBI Taxonomy" id="1193500"/>
    <lineage>
        <taxon>Bacteria</taxon>
        <taxon>Pseudomonadati</taxon>
        <taxon>Spirochaetota</taxon>
        <taxon>Spirochaetia</taxon>
        <taxon>Leptospirales</taxon>
        <taxon>Leptospiraceae</taxon>
        <taxon>Leptospira</taxon>
    </lineage>
</organism>
<reference evidence="1" key="1">
    <citation type="journal article" date="2019" name="PLoS Negl. Trop. Dis.">
        <title>Revisiting the worldwide diversity of Leptospira species in the environment.</title>
        <authorList>
            <person name="Vincent A.T."/>
            <person name="Schiettekatte O."/>
            <person name="Bourhy P."/>
            <person name="Veyrier F.J."/>
            <person name="Picardeau M."/>
        </authorList>
    </citation>
    <scope>NUCLEOTIDE SEQUENCE [LARGE SCALE GENOMIC DNA]</scope>
    <source>
        <strain evidence="1">201300427</strain>
    </source>
</reference>
<gene>
    <name evidence="1" type="ORF">EHS15_07820</name>
</gene>
<keyword evidence="2" id="KW-1185">Reference proteome</keyword>
<dbReference type="InterPro" id="IPR025332">
    <property type="entry name" value="DUF4238"/>
</dbReference>
<dbReference type="Proteomes" id="UP000298058">
    <property type="component" value="Unassembled WGS sequence"/>
</dbReference>
<evidence type="ECO:0000313" key="2">
    <source>
        <dbReference type="Proteomes" id="UP000298058"/>
    </source>
</evidence>
<dbReference type="OrthoDB" id="5918636at2"/>
<evidence type="ECO:0000313" key="1">
    <source>
        <dbReference type="EMBL" id="TGN19677.1"/>
    </source>
</evidence>
<comment type="caution">
    <text evidence="1">The sequence shown here is derived from an EMBL/GenBank/DDBJ whole genome shotgun (WGS) entry which is preliminary data.</text>
</comment>
<dbReference type="AlphaFoldDB" id="A0A4R9M1U8"/>
<sequence length="248" mass="28741">MRNKSRCANIAHRNHYIPEFYSKRFSNYDTGKIYRYMKVHGSKITEDEIYPKETGYLIDSTSFTSDKYKSKFQIDHLEINGYSKIDQDAAKSLEKQLKQGSEHLNIAERKSWALFINSLLHRSPQKILLLQDTIKKGYNEALKKITDDLTLFRDPTTREMFIKKIKSRFPLAEAEDGGKLQHLNYIIKSNFTQQILSAPLWVNTEVPLNEFLVTSDYPVVCIADPATKKNTLYANSINTKDIAKYILS</sequence>
<proteinExistence type="predicted"/>
<dbReference type="Pfam" id="PF14022">
    <property type="entry name" value="DUF4238"/>
    <property type="match status" value="1"/>
</dbReference>